<evidence type="ECO:0000256" key="1">
    <source>
        <dbReference type="ARBA" id="ARBA00004141"/>
    </source>
</evidence>
<reference evidence="8 9" key="1">
    <citation type="submission" date="2016-10" db="EMBL/GenBank/DDBJ databases">
        <authorList>
            <person name="de Groot N.N."/>
        </authorList>
    </citation>
    <scope>NUCLEOTIDE SEQUENCE [LARGE SCALE GENOMIC DNA]</scope>
    <source>
        <strain evidence="8 9">DSM 15283</strain>
    </source>
</reference>
<dbReference type="PANTHER" id="PTHR22911">
    <property type="entry name" value="ACYL-MALONYL CONDENSING ENZYME-RELATED"/>
    <property type="match status" value="1"/>
</dbReference>
<sequence>MGVDQRGGREICLSVAFSLDHPESDRPTAPMTNRFPMGPLSALIATFFFSINDVTIKFLSGDYALHEIVLFRSAIGLTLLLLIIVPLDGGFHVLRTRRLGMHMLRGVCVVFANTTFFLGLAVLPLADAVAVFFVSPLIITLFSAIFLKEKIGPRRIAAVAAGMIGVLIMIRPGGDSFNLAMLLPVVAAFAYAALHVMTRKIGVTESAATMSVYIQLVFIIVSGTVGLTVGHGQFDSGSGGMFDFLLRGWFWPNTADLPLLALLGLASACGGYFISQAYRISEASLIAPLEYAAMPMAVAFGVVVFDEWPQPSTWAGMVLIIGAGLFVFWRESRTGQIEEVESPRTRR</sequence>
<evidence type="ECO:0000256" key="2">
    <source>
        <dbReference type="ARBA" id="ARBA00009853"/>
    </source>
</evidence>
<feature type="domain" description="EamA" evidence="7">
    <location>
        <begin position="37"/>
        <end position="170"/>
    </location>
</feature>
<evidence type="ECO:0000259" key="7">
    <source>
        <dbReference type="Pfam" id="PF00892"/>
    </source>
</evidence>
<feature type="transmembrane region" description="Helical" evidence="6">
    <location>
        <begin position="71"/>
        <end position="91"/>
    </location>
</feature>
<gene>
    <name evidence="8" type="ORF">SAMN04488042_101754</name>
</gene>
<dbReference type="GO" id="GO:0016020">
    <property type="term" value="C:membrane"/>
    <property type="evidence" value="ECO:0007669"/>
    <property type="project" value="UniProtKB-SubCell"/>
</dbReference>
<feature type="transmembrane region" description="Helical" evidence="6">
    <location>
        <begin position="179"/>
        <end position="198"/>
    </location>
</feature>
<dbReference type="Pfam" id="PF00892">
    <property type="entry name" value="EamA"/>
    <property type="match status" value="1"/>
</dbReference>
<feature type="transmembrane region" description="Helical" evidence="6">
    <location>
        <begin position="129"/>
        <end position="147"/>
    </location>
</feature>
<feature type="transmembrane region" description="Helical" evidence="6">
    <location>
        <begin position="156"/>
        <end position="173"/>
    </location>
</feature>
<protein>
    <submittedName>
        <fullName evidence="8">Permease of the drug/metabolite transporter (DMT) superfamily</fullName>
    </submittedName>
</protein>
<dbReference type="Gene3D" id="1.10.3730.20">
    <property type="match status" value="1"/>
</dbReference>
<evidence type="ECO:0000256" key="4">
    <source>
        <dbReference type="ARBA" id="ARBA00022989"/>
    </source>
</evidence>
<evidence type="ECO:0000313" key="8">
    <source>
        <dbReference type="EMBL" id="SFL58058.1"/>
    </source>
</evidence>
<dbReference type="Proteomes" id="UP000199144">
    <property type="component" value="Unassembled WGS sequence"/>
</dbReference>
<evidence type="ECO:0000256" key="3">
    <source>
        <dbReference type="ARBA" id="ARBA00022692"/>
    </source>
</evidence>
<dbReference type="PANTHER" id="PTHR22911:SF6">
    <property type="entry name" value="SOLUTE CARRIER FAMILY 35 MEMBER G1"/>
    <property type="match status" value="1"/>
</dbReference>
<accession>A0A1I4IUM6</accession>
<keyword evidence="5 6" id="KW-0472">Membrane</keyword>
<evidence type="ECO:0000256" key="6">
    <source>
        <dbReference type="SAM" id="Phobius"/>
    </source>
</evidence>
<feature type="transmembrane region" description="Helical" evidence="6">
    <location>
        <begin position="311"/>
        <end position="329"/>
    </location>
</feature>
<name>A0A1I4IUM6_9RHOB</name>
<evidence type="ECO:0000256" key="5">
    <source>
        <dbReference type="ARBA" id="ARBA00023136"/>
    </source>
</evidence>
<proteinExistence type="inferred from homology"/>
<feature type="transmembrane region" description="Helical" evidence="6">
    <location>
        <begin position="210"/>
        <end position="229"/>
    </location>
</feature>
<comment type="subcellular location">
    <subcellularLocation>
        <location evidence="1">Membrane</location>
        <topology evidence="1">Multi-pass membrane protein</topology>
    </subcellularLocation>
</comment>
<organism evidence="8 9">
    <name type="scientific">Shimia aestuarii</name>
    <dbReference type="NCBI Taxonomy" id="254406"/>
    <lineage>
        <taxon>Bacteria</taxon>
        <taxon>Pseudomonadati</taxon>
        <taxon>Pseudomonadota</taxon>
        <taxon>Alphaproteobacteria</taxon>
        <taxon>Rhodobacterales</taxon>
        <taxon>Roseobacteraceae</taxon>
    </lineage>
</organism>
<evidence type="ECO:0000313" key="9">
    <source>
        <dbReference type="Proteomes" id="UP000199144"/>
    </source>
</evidence>
<keyword evidence="9" id="KW-1185">Reference proteome</keyword>
<dbReference type="InterPro" id="IPR000620">
    <property type="entry name" value="EamA_dom"/>
</dbReference>
<feature type="transmembrane region" description="Helical" evidence="6">
    <location>
        <begin position="285"/>
        <end position="305"/>
    </location>
</feature>
<dbReference type="EMBL" id="FOTQ01000001">
    <property type="protein sequence ID" value="SFL58058.1"/>
    <property type="molecule type" value="Genomic_DNA"/>
</dbReference>
<dbReference type="SUPFAM" id="SSF103481">
    <property type="entry name" value="Multidrug resistance efflux transporter EmrE"/>
    <property type="match status" value="2"/>
</dbReference>
<feature type="transmembrane region" description="Helical" evidence="6">
    <location>
        <begin position="103"/>
        <end position="123"/>
    </location>
</feature>
<dbReference type="InterPro" id="IPR037185">
    <property type="entry name" value="EmrE-like"/>
</dbReference>
<dbReference type="AlphaFoldDB" id="A0A1I4IUM6"/>
<keyword evidence="4 6" id="KW-1133">Transmembrane helix</keyword>
<comment type="similarity">
    <text evidence="2">Belongs to the drug/metabolite transporter (DMT) superfamily. 10 TMS drug/metabolite exporter (DME) (TC 2.A.7.3) family.</text>
</comment>
<feature type="transmembrane region" description="Helical" evidence="6">
    <location>
        <begin position="40"/>
        <end position="59"/>
    </location>
</feature>
<keyword evidence="3 6" id="KW-0812">Transmembrane</keyword>
<dbReference type="STRING" id="254406.SAMN04488042_101754"/>
<feature type="transmembrane region" description="Helical" evidence="6">
    <location>
        <begin position="249"/>
        <end position="273"/>
    </location>
</feature>